<keyword evidence="1" id="KW-0732">Signal</keyword>
<organism evidence="2 3">
    <name type="scientific">Caulobacter segnis</name>
    <dbReference type="NCBI Taxonomy" id="88688"/>
    <lineage>
        <taxon>Bacteria</taxon>
        <taxon>Pseudomonadati</taxon>
        <taxon>Pseudomonadota</taxon>
        <taxon>Alphaproteobacteria</taxon>
        <taxon>Caulobacterales</taxon>
        <taxon>Caulobacteraceae</taxon>
        <taxon>Caulobacter</taxon>
    </lineage>
</organism>
<evidence type="ECO:0000313" key="3">
    <source>
        <dbReference type="Proteomes" id="UP001057520"/>
    </source>
</evidence>
<keyword evidence="3" id="KW-1185">Reference proteome</keyword>
<evidence type="ECO:0000256" key="1">
    <source>
        <dbReference type="SAM" id="SignalP"/>
    </source>
</evidence>
<name>A0ABY4ZUL1_9CAUL</name>
<dbReference type="EMBL" id="CP096040">
    <property type="protein sequence ID" value="USQ96378.1"/>
    <property type="molecule type" value="Genomic_DNA"/>
</dbReference>
<protein>
    <submittedName>
        <fullName evidence="2">Homogentisate 1,2-dioxygenase</fullName>
    </submittedName>
</protein>
<feature type="signal peptide" evidence="1">
    <location>
        <begin position="1"/>
        <end position="20"/>
    </location>
</feature>
<dbReference type="Proteomes" id="UP001057520">
    <property type="component" value="Chromosome"/>
</dbReference>
<proteinExistence type="predicted"/>
<feature type="chain" id="PRO_5045071254" evidence="1">
    <location>
        <begin position="21"/>
        <end position="176"/>
    </location>
</feature>
<sequence>MRLSVLAALAVLATPFAAFAQMAPAMPAPACAAMDKDLPAELAGWTDKVPLAAATSVAGLSKAALAPGRAYLATLAPTPEVAYATQPEKPGGTVSKGGLFSLTIDKPGAYVIALGTGAWIDVLKDGAAARSTAHGRGPACTTLRKMVTFDLMPGAYVVQISANAETSLPIMVAAKP</sequence>
<reference evidence="2 3" key="1">
    <citation type="submission" date="2022-04" db="EMBL/GenBank/DDBJ databases">
        <title>Genome sequence of soybean root-associated Caulobacter segnis RL271.</title>
        <authorList>
            <person name="Longley R."/>
            <person name="Bonito G."/>
            <person name="Trigodet F."/>
            <person name="Crosson S."/>
            <person name="Fiebig A."/>
        </authorList>
    </citation>
    <scope>NUCLEOTIDE SEQUENCE [LARGE SCALE GENOMIC DNA]</scope>
    <source>
        <strain evidence="2 3">RL271</strain>
    </source>
</reference>
<evidence type="ECO:0000313" key="2">
    <source>
        <dbReference type="EMBL" id="USQ96378.1"/>
    </source>
</evidence>
<gene>
    <name evidence="2" type="ORF">MZV50_01910</name>
</gene>
<accession>A0ABY4ZUL1</accession>